<dbReference type="Pfam" id="PF08666">
    <property type="entry name" value="SAF"/>
    <property type="match status" value="1"/>
</dbReference>
<evidence type="ECO:0000313" key="2">
    <source>
        <dbReference type="EMBL" id="MCU9969099.1"/>
    </source>
</evidence>
<keyword evidence="4" id="KW-0969">Cilium</keyword>
<evidence type="ECO:0000313" key="4">
    <source>
        <dbReference type="EMBL" id="NMW93856.1"/>
    </source>
</evidence>
<comment type="caution">
    <text evidence="4">The sequence shown here is derived from an EMBL/GenBank/DDBJ whole genome shotgun (WGS) entry which is preliminary data.</text>
</comment>
<proteinExistence type="predicted"/>
<protein>
    <submittedName>
        <fullName evidence="4">Flagellar biosynthesis protein FlgA</fullName>
    </submittedName>
</protein>
<gene>
    <name evidence="2" type="ORF">FYZ43_06760</name>
    <name evidence="4" type="ORF">HHJ74_09215</name>
    <name evidence="3" type="ORF">HHJ78_01840</name>
</gene>
<dbReference type="InterPro" id="IPR013974">
    <property type="entry name" value="SAF"/>
</dbReference>
<dbReference type="Proteomes" id="UP000582487">
    <property type="component" value="Unassembled WGS sequence"/>
</dbReference>
<dbReference type="EMBL" id="JABCUV010000011">
    <property type="protein sequence ID" value="NMW93856.1"/>
    <property type="molecule type" value="Genomic_DNA"/>
</dbReference>
<reference evidence="5 6" key="2">
    <citation type="submission" date="2020-04" db="EMBL/GenBank/DDBJ databases">
        <title>Antimicrobial susceptibility and clonality of vaginal-derived multi-drug resistant Mobiluncus isolates in China.</title>
        <authorList>
            <person name="Zhang X."/>
        </authorList>
    </citation>
    <scope>NUCLEOTIDE SEQUENCE [LARGE SCALE GENOMIC DNA]</scope>
    <source>
        <strain evidence="3 5">13</strain>
        <strain evidence="4 6">7</strain>
    </source>
</reference>
<keyword evidence="4" id="KW-0282">Flagellum</keyword>
<dbReference type="OrthoDB" id="3268581at2"/>
<dbReference type="Pfam" id="PF16976">
    <property type="entry name" value="RcpC"/>
    <property type="match status" value="1"/>
</dbReference>
<evidence type="ECO:0000313" key="7">
    <source>
        <dbReference type="Proteomes" id="UP001209486"/>
    </source>
</evidence>
<reference evidence="2 7" key="1">
    <citation type="submission" date="2019-08" db="EMBL/GenBank/DDBJ databases">
        <title>Comparison of rpoB and gyrB Sequences from Mobiluncus Species and Development of a Multiplex PCR Method for Clinical Detection of Mobiluncus curtisii and Mobiluncus mulieris.</title>
        <authorList>
            <person name="Yang L."/>
            <person name="Shen Y."/>
            <person name="Xu G."/>
            <person name="Shu L.-B."/>
            <person name="Hu J."/>
            <person name="Zhang R."/>
            <person name="Wang Y."/>
            <person name="Zhou H.-W."/>
            <person name="Zhang X."/>
        </authorList>
    </citation>
    <scope>NUCLEOTIDE SEQUENCE [LARGE SCALE GENOMIC DNA]</scope>
    <source>
        <strain evidence="2 7">M26</strain>
    </source>
</reference>
<dbReference type="EMBL" id="VSZY01000009">
    <property type="protein sequence ID" value="MCU9969099.1"/>
    <property type="molecule type" value="Genomic_DNA"/>
</dbReference>
<dbReference type="RefSeq" id="WP_004013305.1">
    <property type="nucleotide sequence ID" value="NZ_CAMPNB010000002.1"/>
</dbReference>
<feature type="domain" description="SAF" evidence="1">
    <location>
        <begin position="36"/>
        <end position="98"/>
    </location>
</feature>
<evidence type="ECO:0000313" key="3">
    <source>
        <dbReference type="EMBL" id="NMW64305.1"/>
    </source>
</evidence>
<dbReference type="AlphaFoldDB" id="A0A2X1RI78"/>
<dbReference type="EMBL" id="JABCUR010000001">
    <property type="protein sequence ID" value="NMW64305.1"/>
    <property type="molecule type" value="Genomic_DNA"/>
</dbReference>
<keyword evidence="4" id="KW-0966">Cell projection</keyword>
<dbReference type="Proteomes" id="UP001209486">
    <property type="component" value="Unassembled WGS sequence"/>
</dbReference>
<evidence type="ECO:0000259" key="1">
    <source>
        <dbReference type="SMART" id="SM00858"/>
    </source>
</evidence>
<dbReference type="InterPro" id="IPR031571">
    <property type="entry name" value="RcpC_dom"/>
</dbReference>
<name>A0A2X1RI78_9ACTO</name>
<evidence type="ECO:0000313" key="5">
    <source>
        <dbReference type="Proteomes" id="UP000578252"/>
    </source>
</evidence>
<dbReference type="Proteomes" id="UP000578252">
    <property type="component" value="Unassembled WGS sequence"/>
</dbReference>
<sequence length="198" mass="20801">MRFKRFWNWRFPLAAALAALALVVGATIFLPRPAGTRALVARVPICAGCEINPKDLRERRLDPGALPQHYFVQAGEVAGKKAAVALEPGTVVAPGLLLENSLADLAPGEVAFALSVEDPAVAGFSKTGQIVEIWSSSPSVDNQLLATNVRVLGMEAAKDSLLGATSSKAIVYLGASEEAARKVVAAKSSHDLSFVLRG</sequence>
<evidence type="ECO:0000313" key="6">
    <source>
        <dbReference type="Proteomes" id="UP000582487"/>
    </source>
</evidence>
<dbReference type="Gene3D" id="3.90.1210.10">
    <property type="entry name" value="Antifreeze-like/N-acetylneuraminic acid synthase C-terminal domain"/>
    <property type="match status" value="1"/>
</dbReference>
<organism evidence="4 6">
    <name type="scientific">Mobiluncus mulieris</name>
    <dbReference type="NCBI Taxonomy" id="2052"/>
    <lineage>
        <taxon>Bacteria</taxon>
        <taxon>Bacillati</taxon>
        <taxon>Actinomycetota</taxon>
        <taxon>Actinomycetes</taxon>
        <taxon>Actinomycetales</taxon>
        <taxon>Actinomycetaceae</taxon>
        <taxon>Mobiluncus</taxon>
    </lineage>
</organism>
<dbReference type="CDD" id="cd11614">
    <property type="entry name" value="SAF_CpaB_FlgA_like"/>
    <property type="match status" value="1"/>
</dbReference>
<accession>A0A2X1RI78</accession>
<dbReference type="SMART" id="SM00858">
    <property type="entry name" value="SAF"/>
    <property type="match status" value="1"/>
</dbReference>